<keyword evidence="2" id="KW-1185">Reference proteome</keyword>
<sequence>MLLSINELRGRYARAFEGMGFPAGLAPDAARIAATLDILGDDGLSRVLDRLDRLDGVKLPVPDLAVDGSSARLDGHGGSLLAVGADVLDVLDVLTQQHGEARIEVHGCRDVDFVTGLGGLAAARGIEGALLASLEDRERLVRVAQRRAEVQEGPPGTFAGVPADGLLVLGGQFVDTLDASACTTTLGFGAFDERHDDALENGVRVDDADWKRIYALGGRLLVPEMGDAAANAGVGGGTPF</sequence>
<accession>A0A1G7Q1F4</accession>
<gene>
    <name evidence="1" type="ORF">SAMN05216241_103179</name>
</gene>
<dbReference type="STRING" id="1082479.SAMN05216241_103179"/>
<dbReference type="SUPFAM" id="SSF89733">
    <property type="entry name" value="L-sulfolactate dehydrogenase-like"/>
    <property type="match status" value="1"/>
</dbReference>
<evidence type="ECO:0000313" key="1">
    <source>
        <dbReference type="EMBL" id="SDF92288.1"/>
    </source>
</evidence>
<reference evidence="1 2" key="1">
    <citation type="submission" date="2016-10" db="EMBL/GenBank/DDBJ databases">
        <authorList>
            <person name="de Groot N.N."/>
        </authorList>
    </citation>
    <scope>NUCLEOTIDE SEQUENCE [LARGE SCALE GENOMIC DNA]</scope>
    <source>
        <strain evidence="1 2">DSM 25584</strain>
    </source>
</reference>
<protein>
    <submittedName>
        <fullName evidence="1">Uncharacterized protein</fullName>
    </submittedName>
</protein>
<dbReference type="InterPro" id="IPR022201">
    <property type="entry name" value="DUF3726"/>
</dbReference>
<dbReference type="RefSeq" id="WP_090019301.1">
    <property type="nucleotide sequence ID" value="NZ_FNCE01000003.1"/>
</dbReference>
<dbReference type="Pfam" id="PF12525">
    <property type="entry name" value="DUF3726"/>
    <property type="match status" value="1"/>
</dbReference>
<dbReference type="EMBL" id="FNCE01000003">
    <property type="protein sequence ID" value="SDF92288.1"/>
    <property type="molecule type" value="Genomic_DNA"/>
</dbReference>
<proteinExistence type="predicted"/>
<dbReference type="InterPro" id="IPR036111">
    <property type="entry name" value="Mal/L-sulfo/L-lacto_DH-like_sf"/>
</dbReference>
<evidence type="ECO:0000313" key="2">
    <source>
        <dbReference type="Proteomes" id="UP000199415"/>
    </source>
</evidence>
<dbReference type="AlphaFoldDB" id="A0A1G7Q1F4"/>
<organism evidence="1 2">
    <name type="scientific">Limimonas halophila</name>
    <dbReference type="NCBI Taxonomy" id="1082479"/>
    <lineage>
        <taxon>Bacteria</taxon>
        <taxon>Pseudomonadati</taxon>
        <taxon>Pseudomonadota</taxon>
        <taxon>Alphaproteobacteria</taxon>
        <taxon>Rhodospirillales</taxon>
        <taxon>Rhodovibrionaceae</taxon>
        <taxon>Limimonas</taxon>
    </lineage>
</organism>
<dbReference type="Proteomes" id="UP000199415">
    <property type="component" value="Unassembled WGS sequence"/>
</dbReference>
<name>A0A1G7Q1F4_9PROT</name>
<dbReference type="GO" id="GO:0016491">
    <property type="term" value="F:oxidoreductase activity"/>
    <property type="evidence" value="ECO:0007669"/>
    <property type="project" value="InterPro"/>
</dbReference>